<name>K0R611_THAOC</name>
<protein>
    <submittedName>
        <fullName evidence="1">Uncharacterized protein</fullName>
    </submittedName>
</protein>
<keyword evidence="2" id="KW-1185">Reference proteome</keyword>
<feature type="non-terminal residue" evidence="1">
    <location>
        <position position="1"/>
    </location>
</feature>
<accession>K0R611</accession>
<dbReference type="EMBL" id="AGNL01050224">
    <property type="protein sequence ID" value="EJK44061.1"/>
    <property type="molecule type" value="Genomic_DNA"/>
</dbReference>
<evidence type="ECO:0000313" key="1">
    <source>
        <dbReference type="EMBL" id="EJK44061.1"/>
    </source>
</evidence>
<reference evidence="1 2" key="1">
    <citation type="journal article" date="2012" name="Genome Biol.">
        <title>Genome and low-iron response of an oceanic diatom adapted to chronic iron limitation.</title>
        <authorList>
            <person name="Lommer M."/>
            <person name="Specht M."/>
            <person name="Roy A.S."/>
            <person name="Kraemer L."/>
            <person name="Andreson R."/>
            <person name="Gutowska M.A."/>
            <person name="Wolf J."/>
            <person name="Bergner S.V."/>
            <person name="Schilhabel M.B."/>
            <person name="Klostermeier U.C."/>
            <person name="Beiko R.G."/>
            <person name="Rosenstiel P."/>
            <person name="Hippler M."/>
            <person name="Laroche J."/>
        </authorList>
    </citation>
    <scope>NUCLEOTIDE SEQUENCE [LARGE SCALE GENOMIC DNA]</scope>
    <source>
        <strain evidence="1 2">CCMP1005</strain>
    </source>
</reference>
<gene>
    <name evidence="1" type="ORF">THAOC_37431</name>
</gene>
<comment type="caution">
    <text evidence="1">The sequence shown here is derived from an EMBL/GenBank/DDBJ whole genome shotgun (WGS) entry which is preliminary data.</text>
</comment>
<dbReference type="Proteomes" id="UP000266841">
    <property type="component" value="Unassembled WGS sequence"/>
</dbReference>
<dbReference type="AlphaFoldDB" id="K0R611"/>
<organism evidence="1 2">
    <name type="scientific">Thalassiosira oceanica</name>
    <name type="common">Marine diatom</name>
    <dbReference type="NCBI Taxonomy" id="159749"/>
    <lineage>
        <taxon>Eukaryota</taxon>
        <taxon>Sar</taxon>
        <taxon>Stramenopiles</taxon>
        <taxon>Ochrophyta</taxon>
        <taxon>Bacillariophyta</taxon>
        <taxon>Coscinodiscophyceae</taxon>
        <taxon>Thalassiosirophycidae</taxon>
        <taxon>Thalassiosirales</taxon>
        <taxon>Thalassiosiraceae</taxon>
        <taxon>Thalassiosira</taxon>
    </lineage>
</organism>
<sequence length="56" mass="6432">VEHIDIKKQAQAVHVCPKLVRAHLTHFLQFFTGFKKSRLLRPASTLYISTLTSLIK</sequence>
<proteinExistence type="predicted"/>
<evidence type="ECO:0000313" key="2">
    <source>
        <dbReference type="Proteomes" id="UP000266841"/>
    </source>
</evidence>